<feature type="transmembrane region" description="Helical" evidence="7">
    <location>
        <begin position="7"/>
        <end position="30"/>
    </location>
</feature>
<evidence type="ECO:0000256" key="5">
    <source>
        <dbReference type="ARBA" id="ARBA00022989"/>
    </source>
</evidence>
<dbReference type="Pfam" id="PF00528">
    <property type="entry name" value="BPD_transp_1"/>
    <property type="match status" value="1"/>
</dbReference>
<comment type="caution">
    <text evidence="9">The sequence shown here is derived from an EMBL/GenBank/DDBJ whole genome shotgun (WGS) entry which is preliminary data.</text>
</comment>
<dbReference type="AlphaFoldDB" id="A0A917K5Q7"/>
<evidence type="ECO:0000256" key="2">
    <source>
        <dbReference type="ARBA" id="ARBA00022448"/>
    </source>
</evidence>
<keyword evidence="2 7" id="KW-0813">Transport</keyword>
<protein>
    <submittedName>
        <fullName evidence="9">Sugar ABC transporter permease</fullName>
    </submittedName>
</protein>
<dbReference type="GO" id="GO:0055085">
    <property type="term" value="P:transmembrane transport"/>
    <property type="evidence" value="ECO:0007669"/>
    <property type="project" value="InterPro"/>
</dbReference>
<reference evidence="9" key="1">
    <citation type="journal article" date="2014" name="Int. J. Syst. Evol. Microbiol.">
        <title>Complete genome sequence of Corynebacterium casei LMG S-19264T (=DSM 44701T), isolated from a smear-ripened cheese.</title>
        <authorList>
            <consortium name="US DOE Joint Genome Institute (JGI-PGF)"/>
            <person name="Walter F."/>
            <person name="Albersmeier A."/>
            <person name="Kalinowski J."/>
            <person name="Ruckert C."/>
        </authorList>
    </citation>
    <scope>NUCLEOTIDE SEQUENCE</scope>
    <source>
        <strain evidence="9">JCM 18487</strain>
    </source>
</reference>
<accession>A0A917K5Q7</accession>
<comment type="similarity">
    <text evidence="7">Belongs to the binding-protein-dependent transport system permease family.</text>
</comment>
<dbReference type="PANTHER" id="PTHR30193:SF1">
    <property type="entry name" value="ABC TRANSPORTER PERMEASE PROTEIN YESP-RELATED"/>
    <property type="match status" value="1"/>
</dbReference>
<keyword evidence="10" id="KW-1185">Reference proteome</keyword>
<evidence type="ECO:0000313" key="10">
    <source>
        <dbReference type="Proteomes" id="UP000637695"/>
    </source>
</evidence>
<comment type="subcellular location">
    <subcellularLocation>
        <location evidence="1 7">Cell membrane</location>
        <topology evidence="1 7">Multi-pass membrane protein</topology>
    </subcellularLocation>
</comment>
<sequence>MAAYAFMLPWLVGFFGLAVGPMAASLYLSLTDYSLLAPPHFIGVANYVRIFTQDPSFYQSLRVTTLYVLLSVPCRLLFALAVAMALDQGIRAVGLYRTIYYIPSLMGGSVAVALVWKKVFGYDGVFNHFLSLFGWQGMDWVANPKTVLYTIVGLSVWQFGSAMLIFLAGLKQIPAELYEAASVDGASRVRRFVSITLPLLTPTILFNLVMGIISSFQNFTSGYIIGDGRGGPLQSTLFYTLNLYLQGFSYFHMGYAAALAWVMLIILALLTWLLFATQRYWVFYFDGQEKG</sequence>
<dbReference type="EMBL" id="BMOY01000007">
    <property type="protein sequence ID" value="GGI99983.1"/>
    <property type="molecule type" value="Genomic_DNA"/>
</dbReference>
<dbReference type="Gene3D" id="1.10.3720.10">
    <property type="entry name" value="MetI-like"/>
    <property type="match status" value="1"/>
</dbReference>
<evidence type="ECO:0000256" key="4">
    <source>
        <dbReference type="ARBA" id="ARBA00022692"/>
    </source>
</evidence>
<evidence type="ECO:0000313" key="9">
    <source>
        <dbReference type="EMBL" id="GGI99983.1"/>
    </source>
</evidence>
<keyword evidence="6 7" id="KW-0472">Membrane</keyword>
<keyword evidence="3" id="KW-1003">Cell membrane</keyword>
<name>A0A917K5Q7_9BACL</name>
<feature type="transmembrane region" description="Helical" evidence="7">
    <location>
        <begin position="147"/>
        <end position="170"/>
    </location>
</feature>
<dbReference type="SUPFAM" id="SSF161098">
    <property type="entry name" value="MetI-like"/>
    <property type="match status" value="1"/>
</dbReference>
<dbReference type="CDD" id="cd06261">
    <property type="entry name" value="TM_PBP2"/>
    <property type="match status" value="1"/>
</dbReference>
<feature type="transmembrane region" description="Helical" evidence="7">
    <location>
        <begin position="253"/>
        <end position="275"/>
    </location>
</feature>
<dbReference type="PROSITE" id="PS50928">
    <property type="entry name" value="ABC_TM1"/>
    <property type="match status" value="1"/>
</dbReference>
<organism evidence="9 10">
    <name type="scientific">Alicyclobacillus cellulosilyticus</name>
    <dbReference type="NCBI Taxonomy" id="1003997"/>
    <lineage>
        <taxon>Bacteria</taxon>
        <taxon>Bacillati</taxon>
        <taxon>Bacillota</taxon>
        <taxon>Bacilli</taxon>
        <taxon>Bacillales</taxon>
        <taxon>Alicyclobacillaceae</taxon>
        <taxon>Alicyclobacillus</taxon>
    </lineage>
</organism>
<feature type="transmembrane region" description="Helical" evidence="7">
    <location>
        <begin position="66"/>
        <end position="86"/>
    </location>
</feature>
<dbReference type="PANTHER" id="PTHR30193">
    <property type="entry name" value="ABC TRANSPORTER PERMEASE PROTEIN"/>
    <property type="match status" value="1"/>
</dbReference>
<reference evidence="9" key="2">
    <citation type="submission" date="2020-09" db="EMBL/GenBank/DDBJ databases">
        <authorList>
            <person name="Sun Q."/>
            <person name="Ohkuma M."/>
        </authorList>
    </citation>
    <scope>NUCLEOTIDE SEQUENCE</scope>
    <source>
        <strain evidence="9">JCM 18487</strain>
    </source>
</reference>
<dbReference type="InterPro" id="IPR000515">
    <property type="entry name" value="MetI-like"/>
</dbReference>
<gene>
    <name evidence="9" type="ORF">GCM10010885_06590</name>
</gene>
<keyword evidence="4 7" id="KW-0812">Transmembrane</keyword>
<evidence type="ECO:0000256" key="7">
    <source>
        <dbReference type="RuleBase" id="RU363032"/>
    </source>
</evidence>
<feature type="transmembrane region" description="Helical" evidence="7">
    <location>
        <begin position="98"/>
        <end position="116"/>
    </location>
</feature>
<dbReference type="GO" id="GO:0005886">
    <property type="term" value="C:plasma membrane"/>
    <property type="evidence" value="ECO:0007669"/>
    <property type="project" value="UniProtKB-SubCell"/>
</dbReference>
<dbReference type="InterPro" id="IPR051393">
    <property type="entry name" value="ABC_transporter_permease"/>
</dbReference>
<feature type="domain" description="ABC transmembrane type-1" evidence="8">
    <location>
        <begin position="57"/>
        <end position="274"/>
    </location>
</feature>
<keyword evidence="5 7" id="KW-1133">Transmembrane helix</keyword>
<proteinExistence type="inferred from homology"/>
<evidence type="ECO:0000256" key="3">
    <source>
        <dbReference type="ARBA" id="ARBA00022475"/>
    </source>
</evidence>
<dbReference type="Proteomes" id="UP000637695">
    <property type="component" value="Unassembled WGS sequence"/>
</dbReference>
<feature type="transmembrane region" description="Helical" evidence="7">
    <location>
        <begin position="191"/>
        <end position="213"/>
    </location>
</feature>
<dbReference type="InterPro" id="IPR035906">
    <property type="entry name" value="MetI-like_sf"/>
</dbReference>
<evidence type="ECO:0000259" key="8">
    <source>
        <dbReference type="PROSITE" id="PS50928"/>
    </source>
</evidence>
<evidence type="ECO:0000256" key="6">
    <source>
        <dbReference type="ARBA" id="ARBA00023136"/>
    </source>
</evidence>
<evidence type="ECO:0000256" key="1">
    <source>
        <dbReference type="ARBA" id="ARBA00004651"/>
    </source>
</evidence>